<feature type="transmembrane region" description="Helical" evidence="1">
    <location>
        <begin position="244"/>
        <end position="264"/>
    </location>
</feature>
<gene>
    <name evidence="2" type="ORF">VV02_10665</name>
</gene>
<protein>
    <submittedName>
        <fullName evidence="2">ABC transporter permease</fullName>
    </submittedName>
</protein>
<dbReference type="EMBL" id="CP011112">
    <property type="protein sequence ID" value="AKU16215.1"/>
    <property type="molecule type" value="Genomic_DNA"/>
</dbReference>
<keyword evidence="1" id="KW-0472">Membrane</keyword>
<dbReference type="PATRIC" id="fig|571913.6.peg.2175"/>
<feature type="transmembrane region" description="Helical" evidence="1">
    <location>
        <begin position="64"/>
        <end position="91"/>
    </location>
</feature>
<dbReference type="KEGG" id="lmoi:VV02_10665"/>
<feature type="transmembrane region" description="Helical" evidence="1">
    <location>
        <begin position="24"/>
        <end position="44"/>
    </location>
</feature>
<dbReference type="STRING" id="571913.VV02_10665"/>
<evidence type="ECO:0000313" key="2">
    <source>
        <dbReference type="EMBL" id="AKU16215.1"/>
    </source>
</evidence>
<dbReference type="Pfam" id="PF12730">
    <property type="entry name" value="ABC2_membrane_4"/>
    <property type="match status" value="1"/>
</dbReference>
<dbReference type="Proteomes" id="UP000066480">
    <property type="component" value="Chromosome"/>
</dbReference>
<keyword evidence="1" id="KW-1133">Transmembrane helix</keyword>
<feature type="transmembrane region" description="Helical" evidence="1">
    <location>
        <begin position="112"/>
        <end position="143"/>
    </location>
</feature>
<dbReference type="AlphaFoldDB" id="A0A0K1JI11"/>
<feature type="transmembrane region" description="Helical" evidence="1">
    <location>
        <begin position="163"/>
        <end position="186"/>
    </location>
</feature>
<name>A0A0K1JI11_9MICO</name>
<evidence type="ECO:0000256" key="1">
    <source>
        <dbReference type="SAM" id="Phobius"/>
    </source>
</evidence>
<proteinExistence type="predicted"/>
<dbReference type="OrthoDB" id="3217553at2"/>
<organism evidence="2 3">
    <name type="scientific">Luteipulveratus mongoliensis</name>
    <dbReference type="NCBI Taxonomy" id="571913"/>
    <lineage>
        <taxon>Bacteria</taxon>
        <taxon>Bacillati</taxon>
        <taxon>Actinomycetota</taxon>
        <taxon>Actinomycetes</taxon>
        <taxon>Micrococcales</taxon>
        <taxon>Dermacoccaceae</taxon>
        <taxon>Luteipulveratus</taxon>
    </lineage>
</organism>
<evidence type="ECO:0000313" key="3">
    <source>
        <dbReference type="Proteomes" id="UP000066480"/>
    </source>
</evidence>
<sequence length="273" mass="28702">MSAGSSRLLRSELTLVLGRRRNQVGMLVLAAVPIVLAISIKVAASAPGPEAPNFLGSVTQNGLFVPLAALGMELPFFLPLAIGLVAGDSVAGEANIGTLRYLLTVPVSRTRLLVLKFTMIVIAAAVAALLIVVVGAAIGIPLFGTGRMTLLSGTQIGMGDAVLRILIVTAYVVLCLASLGAIGLFLSTLTEQPIGAAIGVIAIDVISLILDQIPQLDWLGPYLPTHHWTAFIEVFRDPINWDPLVDGVFVALTYIVVAWLAAWARFSSKDVTS</sequence>
<reference evidence="2 3" key="1">
    <citation type="submission" date="2015-03" db="EMBL/GenBank/DDBJ databases">
        <title>Luteipulveratus halotolerans sp. nov., a novel actinobacterium (Dermacoccaceae) from Sarawak, Malaysia.</title>
        <authorList>
            <person name="Juboi H."/>
            <person name="Basik A."/>
            <person name="Shamsul S.S."/>
            <person name="Arnold P."/>
            <person name="Schmitt E.K."/>
            <person name="Sanglier J.-J."/>
            <person name="Yeo T."/>
        </authorList>
    </citation>
    <scope>NUCLEOTIDE SEQUENCE [LARGE SCALE GENOMIC DNA]</scope>
    <source>
        <strain evidence="2 3">MN07-A0370</strain>
    </source>
</reference>
<dbReference type="RefSeq" id="WP_052591530.1">
    <property type="nucleotide sequence ID" value="NZ_CP011112.1"/>
</dbReference>
<feature type="transmembrane region" description="Helical" evidence="1">
    <location>
        <begin position="193"/>
        <end position="210"/>
    </location>
</feature>
<keyword evidence="3" id="KW-1185">Reference proteome</keyword>
<accession>A0A0K1JI11</accession>
<dbReference type="PANTHER" id="PTHR37305:SF1">
    <property type="entry name" value="MEMBRANE PROTEIN"/>
    <property type="match status" value="1"/>
</dbReference>
<dbReference type="PANTHER" id="PTHR37305">
    <property type="entry name" value="INTEGRAL MEMBRANE PROTEIN-RELATED"/>
    <property type="match status" value="1"/>
</dbReference>
<keyword evidence="1" id="KW-0812">Transmembrane</keyword>